<accession>A0ABY0FMX5</accession>
<evidence type="ECO:0000313" key="1">
    <source>
        <dbReference type="EMBL" id="RYC74689.1"/>
    </source>
</evidence>
<organism evidence="1 2">
    <name type="scientific">Candidatus Nanosyncoccus alces</name>
    <dbReference type="NCBI Taxonomy" id="2171997"/>
    <lineage>
        <taxon>Bacteria</taxon>
        <taxon>Candidatus Saccharimonadota</taxon>
        <taxon>Candidatus Nanosyncoccalia</taxon>
        <taxon>Candidatus Nanosyncoccales</taxon>
        <taxon>Candidatus Nanosyncoccaceae</taxon>
        <taxon>Candidatus Nanosyncoccus</taxon>
    </lineage>
</organism>
<reference evidence="1 2" key="2">
    <citation type="journal article" date="2020" name="Cell Rep.">
        <title>Acquisition and Adaptation of Ultra-small Parasitic Reduced Genome Bacteria to Mammalian Hosts.</title>
        <authorList>
            <person name="McLean J.S."/>
            <person name="Bor B."/>
            <person name="Kerns K.A."/>
            <person name="Liu Q."/>
            <person name="To T.T."/>
            <person name="Solden L."/>
            <person name="Hendrickson E.L."/>
            <person name="Wrighton K."/>
            <person name="Shi W."/>
            <person name="He X."/>
        </authorList>
    </citation>
    <scope>NUCLEOTIDE SEQUENCE [LARGE SCALE GENOMIC DNA]</scope>
    <source>
        <strain evidence="1 2">TM7_G3_2_Rum_HOT_351B</strain>
    </source>
</reference>
<gene>
    <name evidence="1" type="ORF">G3RUM_00441</name>
</gene>
<proteinExistence type="predicted"/>
<dbReference type="EMBL" id="PRLM01000004">
    <property type="protein sequence ID" value="RYC74689.1"/>
    <property type="molecule type" value="Genomic_DNA"/>
</dbReference>
<reference evidence="1 2" key="1">
    <citation type="journal article" date="2018" name="bioRxiv">
        <title>Evidence of independent acquisition and adaption of ultra-small bacteria to human hosts across the highly diverse yet reduced genomes of the phylum Saccharibacteria.</title>
        <authorList>
            <person name="McLean J.S."/>
            <person name="Bor B."/>
            <person name="To T.T."/>
            <person name="Liu Q."/>
            <person name="Kearns K.A."/>
            <person name="Solden L.M."/>
            <person name="Wrighton K.C."/>
            <person name="He X."/>
            <person name="Shi W."/>
        </authorList>
    </citation>
    <scope>NUCLEOTIDE SEQUENCE [LARGE SCALE GENOMIC DNA]</scope>
    <source>
        <strain evidence="1 2">TM7_G3_2_Rum_HOT_351B</strain>
    </source>
</reference>
<name>A0ABY0FMX5_9BACT</name>
<dbReference type="RefSeq" id="WP_129734953.1">
    <property type="nucleotide sequence ID" value="NZ_PRLM01000004.1"/>
</dbReference>
<sequence>MTETIKLPTKVINSDWKDDTVDYETYGTPKQEMEYISPDAISKESIERIKARKLNHARGRNVLSIFSKNEKITA</sequence>
<evidence type="ECO:0000313" key="2">
    <source>
        <dbReference type="Proteomes" id="UP001191019"/>
    </source>
</evidence>
<dbReference type="Proteomes" id="UP001191019">
    <property type="component" value="Unassembled WGS sequence"/>
</dbReference>
<protein>
    <submittedName>
        <fullName evidence="1">Uncharacterized protein</fullName>
    </submittedName>
</protein>
<comment type="caution">
    <text evidence="1">The sequence shown here is derived from an EMBL/GenBank/DDBJ whole genome shotgun (WGS) entry which is preliminary data.</text>
</comment>
<keyword evidence="2" id="KW-1185">Reference proteome</keyword>